<dbReference type="Proteomes" id="UP000275910">
    <property type="component" value="Unassembled WGS sequence"/>
</dbReference>
<protein>
    <recommendedName>
        <fullName evidence="3">AsmA family protein</fullName>
    </recommendedName>
</protein>
<dbReference type="EMBL" id="RCTY01000024">
    <property type="protein sequence ID" value="ROU06943.1"/>
    <property type="molecule type" value="Genomic_DNA"/>
</dbReference>
<gene>
    <name evidence="1" type="ORF">D9T17_10485</name>
</gene>
<proteinExistence type="predicted"/>
<sequence length="436" mass="46176">MAAAETTAPPARRSRKRLWIALALLLAALIGLRWVSRPSQVGWIVLSQAGRALGLEVSASGASEYRLRGTPMLEVRDVVARVPGSDKPLLRAGRVYLAVPWTTIRAAGASLDVERVELDAPQLDIGELQRWLASRPASTEPLNIPRLSRGARVRDGRVVAAGWSVQGIGVEFAELDPDQPLRGRLRGRALADGVELPFDLYATLQRPAAARGLGLAGAIAVQAKDWRLPMRVRAGARLHAGDDGLGLDALRLGANARYRSGSGAGADATDLPFAFGVAGPLRYRDGELSLAPMGAALRAAADSAVPNLDAGGRFGFGQALALHWRGRIHAWPRAWPALPPPLGQSAAPLAFQLDYDGKADFSDTAALRAQREQTAFDGRFRLPQMLAWIEAKDGPPLPPLAGNLSTPKIEISGATLEGVEVSVEDDPPAAAPTPAS</sequence>
<evidence type="ECO:0000313" key="2">
    <source>
        <dbReference type="Proteomes" id="UP000275910"/>
    </source>
</evidence>
<dbReference type="AlphaFoldDB" id="A0A3N2RHH6"/>
<accession>A0A3N2RHH6</accession>
<reference evidence="1 2" key="1">
    <citation type="submission" date="2018-10" db="EMBL/GenBank/DDBJ databases">
        <title>The genome of Lysobacter enzymogenes OH11.</title>
        <authorList>
            <person name="Liu F."/>
            <person name="Zhao Y."/>
            <person name="Qian G."/>
            <person name="Chen Y."/>
            <person name="Xu H."/>
        </authorList>
    </citation>
    <scope>NUCLEOTIDE SEQUENCE [LARGE SCALE GENOMIC DNA]</scope>
    <source>
        <strain evidence="1 2">OH11</strain>
    </source>
</reference>
<evidence type="ECO:0000313" key="1">
    <source>
        <dbReference type="EMBL" id="ROU06943.1"/>
    </source>
</evidence>
<evidence type="ECO:0008006" key="3">
    <source>
        <dbReference type="Google" id="ProtNLM"/>
    </source>
</evidence>
<dbReference type="RefSeq" id="WP_123647365.1">
    <property type="nucleotide sequence ID" value="NZ_RCTY01000024.1"/>
</dbReference>
<name>A0A3N2RHH6_LYSEN</name>
<organism evidence="1 2">
    <name type="scientific">Lysobacter enzymogenes</name>
    <dbReference type="NCBI Taxonomy" id="69"/>
    <lineage>
        <taxon>Bacteria</taxon>
        <taxon>Pseudomonadati</taxon>
        <taxon>Pseudomonadota</taxon>
        <taxon>Gammaproteobacteria</taxon>
        <taxon>Lysobacterales</taxon>
        <taxon>Lysobacteraceae</taxon>
        <taxon>Lysobacter</taxon>
    </lineage>
</organism>
<comment type="caution">
    <text evidence="1">The sequence shown here is derived from an EMBL/GenBank/DDBJ whole genome shotgun (WGS) entry which is preliminary data.</text>
</comment>